<feature type="region of interest" description="Disordered" evidence="1">
    <location>
        <begin position="331"/>
        <end position="649"/>
    </location>
</feature>
<feature type="compositionally biased region" description="Basic and acidic residues" evidence="1">
    <location>
        <begin position="332"/>
        <end position="344"/>
    </location>
</feature>
<protein>
    <submittedName>
        <fullName evidence="2">Uncharacterized protein</fullName>
    </submittedName>
</protein>
<evidence type="ECO:0000256" key="1">
    <source>
        <dbReference type="SAM" id="MobiDB-lite"/>
    </source>
</evidence>
<sequence>MPPHIKARRAVTYAPAEQRVSSQGSEKKRSKLRLPSWKGFLRVVTLRGKKAPALPRTIHEEEEYDEYSEEERPSRHRTPSSKSRAASSSQKRYSSRHHSDFTDESGDSSQAYFSDDDYEESPPGRHTSSIRSRKEVYGEGRRRVRGRESGRCHSGRHESVARRASQASSRQVFGHTRSIHVCSDCDLVRSPQFHHIHGGVQRRNFCTKCQVARLEAFKDDPTREFEQFCFHCGQVRSKEFLKLKPEAQHRVIANLCEECIIHTKARQLGSELDEEDGDLESMPPSQVSFQSNSPGDRDKMGILLDDEFFSDSLVGNEEVMQRYKQLFVHGSKSTEELRESKETADTTPKAHGILKESGQHFKSTTQSKASSATHSPSTDDDLDSSPFPGPIKNPKSRASNPTKVSKQAVEEDDEIQSDIDPKDKKGKQPVRGQGLKMSKTFASAPHEESDISSDGDSASTLGKTSKSYSKARVVVGRRVSSSSVAYSSPKGRTFSGSLARGKSKSTRSSRQSTHGESSSSGRNAGASKPSRSSSKRGISDSTSHGSNMPSSSAPEYGGFTNGPQSDLPRVRDGSLNTSNSRFDSDVRISQAETVSNRNHRTRSRARPEASFTGNSTMPPSMHPNRDFDIASSAYNSRRGGPGGQSSDSWSRFFSLSTFGEDYLELGEDAIFPPPRTAIPSSSRPHPNVDEAEPLYGDDLGYGYMHTSVQPNLNHGLRHGHSMAQPYAPSPAAGVSYHQPAHNAFNMAGAAGPSSWGDREPEEAYDGMYEEGDDDGLNYCSDFDPNHIPNHSANFGMNHGQNGAPDLGMNHGADFSGMSYDPNAIHHFDPSFEPDHNPNHGMNNGSNLNPNGGLDRGQGRGHNWGTNYGLNHGAGSSSDPQYRLGNDGDLGPTTPVRQTDNGDRGTFLHATGAATPLEAQNYTAANRAHNNGQGPRPQNDGDNPFTSSWAPAYTNERGEPVPYPWDTSSFDEWASRPGNRARSAPRDGRDILGNPQVAAPVNPEPAESAFGGPLGYPPPGLDSANGWYEGAHDQRDGGGDGPSGLEIEEMEDGSDCQRQLLQASHTLCPIHHREYKKLNKSYKLKEKSYNSIITKEGEPDAKKKIEAKLVAGKETLELRDQVNRRFFNFSAQNRGHIKWILKLQSEVYHLEQKLAVLGTEGSSSSSQPKLVARASKEPASSSQAAQEIPYTETKAYRSIPNPAIPLPAPHRRSPDNDPILVLKQAINEVLTARIEKLYSIAPSLNDASPIVLDEVTHELREPDERDFVIRFLFRELLVYKADADILSKASRTESIDTFLRESSGEHVEYYLNFFEAFQEGRRDTFHLLRDATLAACHTYGSGDPGDGHVPSWYIPDEDVSQECKLAVIQGFIAVTKGFNEPGEDSPGPGQSITEEREVRCYLVGRMSKKDPFALPLAQELSERIASLEVLVYDHENEGDGATGLIQSSTAEPNPWISRSRSAATEEELGLQSWTIEHSLEGILSDLKLIYHLRDKNMTRDYYEFIIIDRCPGKKFNLLNIEEISGKKFNLLNIVADVLLQLRGDPPFYQVFRQAIQQHAPAEEQAQYLEAVEQMRLNQRAILINPHQHLDLESRGVMTRIEDYEKPHTSPIVIQGIDGQNDLYFCYGFEPLNEQALRGSILDFDPSTNNLPEFVEAYKRAHPRAVFAKGRINVHYCAWPMPMLPGQRYSRLNFCTYEGRLYRWKALPFDMPMSSRIWQIFLNHELNSKLPFVRIVQTTLVVCAEDYDGVESSLEALFDIGRKHGWTFSIPSSPASWTRDVKRLNLETLWEGVRPAL</sequence>
<dbReference type="Proteomes" id="UP000028545">
    <property type="component" value="Unassembled WGS sequence"/>
</dbReference>
<feature type="region of interest" description="Disordered" evidence="1">
    <location>
        <begin position="751"/>
        <end position="779"/>
    </location>
</feature>
<feature type="region of interest" description="Disordered" evidence="1">
    <location>
        <begin position="1026"/>
        <end position="1045"/>
    </location>
</feature>
<feature type="compositionally biased region" description="Polar residues" evidence="1">
    <location>
        <begin position="939"/>
        <end position="948"/>
    </location>
</feature>
<gene>
    <name evidence="2" type="ORF">SAPIO_CDS3106</name>
</gene>
<dbReference type="GeneID" id="27722178"/>
<feature type="compositionally biased region" description="Polar residues" evidence="1">
    <location>
        <begin position="452"/>
        <end position="468"/>
    </location>
</feature>
<feature type="compositionally biased region" description="Low complexity" evidence="1">
    <location>
        <begin position="838"/>
        <end position="852"/>
    </location>
</feature>
<reference evidence="2 3" key="1">
    <citation type="journal article" date="2014" name="Genome Announc.">
        <title>Draft genome sequence of the pathogenic fungus Scedosporium apiospermum.</title>
        <authorList>
            <person name="Vandeputte P."/>
            <person name="Ghamrawi S."/>
            <person name="Rechenmann M."/>
            <person name="Iltis A."/>
            <person name="Giraud S."/>
            <person name="Fleury M."/>
            <person name="Thornton C."/>
            <person name="Delhaes L."/>
            <person name="Meyer W."/>
            <person name="Papon N."/>
            <person name="Bouchara J.P."/>
        </authorList>
    </citation>
    <scope>NUCLEOTIDE SEQUENCE [LARGE SCALE GENOMIC DNA]</scope>
    <source>
        <strain evidence="2 3">IHEM 14462</strain>
    </source>
</reference>
<feature type="region of interest" description="Disordered" evidence="1">
    <location>
        <begin position="926"/>
        <end position="1008"/>
    </location>
</feature>
<feature type="compositionally biased region" description="Polar residues" evidence="1">
    <location>
        <begin position="544"/>
        <end position="553"/>
    </location>
</feature>
<feature type="region of interest" description="Disordered" evidence="1">
    <location>
        <begin position="825"/>
        <end position="907"/>
    </location>
</feature>
<feature type="compositionally biased region" description="Polar residues" evidence="1">
    <location>
        <begin position="863"/>
        <end position="879"/>
    </location>
</feature>
<dbReference type="OrthoDB" id="4732550at2759"/>
<feature type="compositionally biased region" description="Basic and acidic residues" evidence="1">
    <location>
        <begin position="132"/>
        <end position="161"/>
    </location>
</feature>
<evidence type="ECO:0000313" key="2">
    <source>
        <dbReference type="EMBL" id="KEZ44179.1"/>
    </source>
</evidence>
<dbReference type="HOGENOM" id="CLU_238226_0_0_1"/>
<feature type="compositionally biased region" description="Low complexity" evidence="1">
    <location>
        <begin position="162"/>
        <end position="171"/>
    </location>
</feature>
<feature type="region of interest" description="Disordered" evidence="1">
    <location>
        <begin position="1158"/>
        <end position="1191"/>
    </location>
</feature>
<feature type="region of interest" description="Disordered" evidence="1">
    <location>
        <begin position="1"/>
        <end position="32"/>
    </location>
</feature>
<feature type="region of interest" description="Disordered" evidence="1">
    <location>
        <begin position="271"/>
        <end position="296"/>
    </location>
</feature>
<accession>A0A084GA17</accession>
<feature type="compositionally biased region" description="Acidic residues" evidence="1">
    <location>
        <begin position="60"/>
        <end position="69"/>
    </location>
</feature>
<dbReference type="RefSeq" id="XP_016643978.1">
    <property type="nucleotide sequence ID" value="XM_016785972.1"/>
</dbReference>
<dbReference type="KEGG" id="sapo:SAPIO_CDS3106"/>
<keyword evidence="3" id="KW-1185">Reference proteome</keyword>
<organism evidence="2 3">
    <name type="scientific">Pseudallescheria apiosperma</name>
    <name type="common">Scedosporium apiospermum</name>
    <dbReference type="NCBI Taxonomy" id="563466"/>
    <lineage>
        <taxon>Eukaryota</taxon>
        <taxon>Fungi</taxon>
        <taxon>Dikarya</taxon>
        <taxon>Ascomycota</taxon>
        <taxon>Pezizomycotina</taxon>
        <taxon>Sordariomycetes</taxon>
        <taxon>Hypocreomycetidae</taxon>
        <taxon>Microascales</taxon>
        <taxon>Microascaceae</taxon>
        <taxon>Scedosporium</taxon>
    </lineage>
</organism>
<comment type="caution">
    <text evidence="2">The sequence shown here is derived from an EMBL/GenBank/DDBJ whole genome shotgun (WGS) entry which is preliminary data.</text>
</comment>
<dbReference type="EMBL" id="JOWA01000088">
    <property type="protein sequence ID" value="KEZ44179.1"/>
    <property type="molecule type" value="Genomic_DNA"/>
</dbReference>
<feature type="compositionally biased region" description="Basic and acidic residues" evidence="1">
    <location>
        <begin position="825"/>
        <end position="837"/>
    </location>
</feature>
<feature type="compositionally biased region" description="Low complexity" evidence="1">
    <location>
        <begin position="470"/>
        <end position="488"/>
    </location>
</feature>
<feature type="compositionally biased region" description="Polar residues" evidence="1">
    <location>
        <begin position="396"/>
        <end position="405"/>
    </location>
</feature>
<feature type="region of interest" description="Disordered" evidence="1">
    <location>
        <begin position="48"/>
        <end position="171"/>
    </location>
</feature>
<evidence type="ECO:0000313" key="3">
    <source>
        <dbReference type="Proteomes" id="UP000028545"/>
    </source>
</evidence>
<feature type="compositionally biased region" description="Low complexity" evidence="1">
    <location>
        <begin position="362"/>
        <end position="376"/>
    </location>
</feature>
<feature type="compositionally biased region" description="Low complexity" evidence="1">
    <location>
        <begin position="80"/>
        <end position="92"/>
    </location>
</feature>
<feature type="compositionally biased region" description="Acidic residues" evidence="1">
    <location>
        <begin position="759"/>
        <end position="775"/>
    </location>
</feature>
<proteinExistence type="predicted"/>
<feature type="compositionally biased region" description="Low complexity" evidence="1">
    <location>
        <begin position="527"/>
        <end position="543"/>
    </location>
</feature>
<dbReference type="VEuPathDB" id="FungiDB:SAPIO_CDS3106"/>
<feature type="compositionally biased region" description="Polar residues" evidence="1">
    <location>
        <begin position="283"/>
        <end position="294"/>
    </location>
</feature>
<name>A0A084GA17_PSEDA</name>